<protein>
    <submittedName>
        <fullName evidence="1">Uncharacterized protein</fullName>
    </submittedName>
</protein>
<reference evidence="1 2" key="2">
    <citation type="submission" date="2017-10" db="EMBL/GenBank/DDBJ databases">
        <title>Extensive intraspecific genome diversity in a model arbuscular mycorrhizal fungus.</title>
        <authorList>
            <person name="Chen E.C.H."/>
            <person name="Morin E."/>
            <person name="Baudet D."/>
            <person name="Noel J."/>
            <person name="Ndikumana S."/>
            <person name="Charron P."/>
            <person name="St-Onge C."/>
            <person name="Giorgi J."/>
            <person name="Grigoriev I.V."/>
            <person name="Roux C."/>
            <person name="Martin F.M."/>
            <person name="Corradi N."/>
        </authorList>
    </citation>
    <scope>NUCLEOTIDE SEQUENCE [LARGE SCALE GENOMIC DNA]</scope>
    <source>
        <strain evidence="1 2">C2</strain>
    </source>
</reference>
<evidence type="ECO:0000313" key="2">
    <source>
        <dbReference type="Proteomes" id="UP000233469"/>
    </source>
</evidence>
<dbReference type="Proteomes" id="UP000233469">
    <property type="component" value="Unassembled WGS sequence"/>
</dbReference>
<reference evidence="1 2" key="1">
    <citation type="submission" date="2016-04" db="EMBL/GenBank/DDBJ databases">
        <title>Genome analyses suggest a sexual origin of heterokaryosis in a supposedly ancient asexual fungus.</title>
        <authorList>
            <person name="Ropars J."/>
            <person name="Sedzielewska K."/>
            <person name="Noel J."/>
            <person name="Charron P."/>
            <person name="Farinelli L."/>
            <person name="Marton T."/>
            <person name="Kruger M."/>
            <person name="Pelin A."/>
            <person name="Brachmann A."/>
            <person name="Corradi N."/>
        </authorList>
    </citation>
    <scope>NUCLEOTIDE SEQUENCE [LARGE SCALE GENOMIC DNA]</scope>
    <source>
        <strain evidence="1 2">C2</strain>
    </source>
</reference>
<comment type="caution">
    <text evidence="1">The sequence shown here is derived from an EMBL/GenBank/DDBJ whole genome shotgun (WGS) entry which is preliminary data.</text>
</comment>
<sequence length="52" mass="6254">MRPDTLNGADLKLEFYSFIDRKYRAPFTRLVLKIELLKNEAQRRIFNRIIIG</sequence>
<proteinExistence type="predicted"/>
<gene>
    <name evidence="1" type="ORF">RhiirC2_753257</name>
</gene>
<name>A0A2I1DZE8_9GLOM</name>
<evidence type="ECO:0000313" key="1">
    <source>
        <dbReference type="EMBL" id="PKK66556.1"/>
    </source>
</evidence>
<dbReference type="AlphaFoldDB" id="A0A2I1DZE8"/>
<dbReference type="EMBL" id="LLXL01001075">
    <property type="protein sequence ID" value="PKK66556.1"/>
    <property type="molecule type" value="Genomic_DNA"/>
</dbReference>
<accession>A0A2I1DZE8</accession>
<organism evidence="1 2">
    <name type="scientific">Rhizophagus irregularis</name>
    <dbReference type="NCBI Taxonomy" id="588596"/>
    <lineage>
        <taxon>Eukaryota</taxon>
        <taxon>Fungi</taxon>
        <taxon>Fungi incertae sedis</taxon>
        <taxon>Mucoromycota</taxon>
        <taxon>Glomeromycotina</taxon>
        <taxon>Glomeromycetes</taxon>
        <taxon>Glomerales</taxon>
        <taxon>Glomeraceae</taxon>
        <taxon>Rhizophagus</taxon>
    </lineage>
</organism>